<feature type="region of interest" description="Disordered" evidence="1">
    <location>
        <begin position="36"/>
        <end position="72"/>
    </location>
</feature>
<feature type="compositionally biased region" description="Basic residues" evidence="1">
    <location>
        <begin position="90"/>
        <end position="107"/>
    </location>
</feature>
<feature type="domain" description="DUF6824" evidence="2">
    <location>
        <begin position="442"/>
        <end position="528"/>
    </location>
</feature>
<reference evidence="3 4" key="1">
    <citation type="submission" date="2016-09" db="EMBL/GenBank/DDBJ databases">
        <title>Extensive genetic diversity and differential bi-allelic expression allows diatom success in the polar Southern Ocean.</title>
        <authorList>
            <consortium name="DOE Joint Genome Institute"/>
            <person name="Mock T."/>
            <person name="Otillar R.P."/>
            <person name="Strauss J."/>
            <person name="Dupont C."/>
            <person name="Frickenhaus S."/>
            <person name="Maumus F."/>
            <person name="Mcmullan M."/>
            <person name="Sanges R."/>
            <person name="Schmutz J."/>
            <person name="Toseland A."/>
            <person name="Valas R."/>
            <person name="Veluchamy A."/>
            <person name="Ward B.J."/>
            <person name="Allen A."/>
            <person name="Barry K."/>
            <person name="Falciatore A."/>
            <person name="Ferrante M."/>
            <person name="Fortunato A.E."/>
            <person name="Gloeckner G."/>
            <person name="Gruber A."/>
            <person name="Hipkin R."/>
            <person name="Janech M."/>
            <person name="Kroth P."/>
            <person name="Leese F."/>
            <person name="Lindquist E."/>
            <person name="Lyon B.R."/>
            <person name="Martin J."/>
            <person name="Mayer C."/>
            <person name="Parker M."/>
            <person name="Quesneville H."/>
            <person name="Raymond J."/>
            <person name="Uhlig C."/>
            <person name="Valentin K.U."/>
            <person name="Worden A.Z."/>
            <person name="Armbrust E.V."/>
            <person name="Bowler C."/>
            <person name="Green B."/>
            <person name="Moulton V."/>
            <person name="Van Oosterhout C."/>
            <person name="Grigoriev I."/>
        </authorList>
    </citation>
    <scope>NUCLEOTIDE SEQUENCE [LARGE SCALE GENOMIC DNA]</scope>
    <source>
        <strain evidence="3 4">CCMP1102</strain>
    </source>
</reference>
<dbReference type="EMBL" id="KV784353">
    <property type="protein sequence ID" value="OEU23040.1"/>
    <property type="molecule type" value="Genomic_DNA"/>
</dbReference>
<name>A0A1E7FY20_9STRA</name>
<accession>A0A1E7FY20</accession>
<feature type="region of interest" description="Disordered" evidence="1">
    <location>
        <begin position="85"/>
        <end position="127"/>
    </location>
</feature>
<proteinExistence type="predicted"/>
<dbReference type="KEGG" id="fcy:FRACYDRAFT_233207"/>
<feature type="compositionally biased region" description="Polar residues" evidence="1">
    <location>
        <begin position="1"/>
        <end position="11"/>
    </location>
</feature>
<keyword evidence="4" id="KW-1185">Reference proteome</keyword>
<sequence length="683" mass="76156">MKRSGETQVAPTSMDFDIDDGEGWSFQRNGCGGCNNIGTNSDNRITTDTVFSSTSVGGGSGSGDGREMNINNPADFFLNQTSYVNNNGRQRMRRRNNTKNNKPKRLPKNNNKNGGSKKKNNNDDDDLSSLIASELTKMSLEDREKALEEVHGVVSDEDENPEEMSRLLVQVKDELKRIRYKHAYEKAAFNSSSYVTDPEFVLMFLRADNYQARPAAMRLVEHFKYKLELFGEDCLVRDIMYSDLTDGDKSVLHSGLVQTTPLTDRAGRPIIICNMSEFMKSANINNMNRAMWYLSMRNTQMSASAGKNGTVGVFITHGMGNIFERFSRESLTGTGFLGIALPYKYASVHFCFENNHAFALAMQTTLMLSLGTYARIRLRSHCGSRLECAYALKGFGIDIDNFGLANSLTLSESMNVIVHRCQLMDEILKTKQNARLLPQPNDVLLGRGRPFQLFPGNLALTDTINIYRTRYVASKKMDKKIITSDIVGNIRNSGGRFLRRANDDNRSDVDWSEVDFETARVKVSHSFRTMTKWHADRGHDWDSASHSQSGMSGEMIAMSDESIQSIVADEITALGIIAESTPSSSDTQASGSYPDAAKIKESGSRKGIRNTTGNGMAGELDILCDGIVINKLTRATEDIMARHTRFFSTPISKAMGKEELDKIEGLNDANKIITTMKEIFRKI</sequence>
<evidence type="ECO:0000313" key="4">
    <source>
        <dbReference type="Proteomes" id="UP000095751"/>
    </source>
</evidence>
<gene>
    <name evidence="3" type="ORF">FRACYDRAFT_233207</name>
</gene>
<evidence type="ECO:0000256" key="1">
    <source>
        <dbReference type="SAM" id="MobiDB-lite"/>
    </source>
</evidence>
<dbReference type="Gene3D" id="3.40.525.10">
    <property type="entry name" value="CRAL-TRIO lipid binding domain"/>
    <property type="match status" value="1"/>
</dbReference>
<protein>
    <recommendedName>
        <fullName evidence="2">DUF6824 domain-containing protein</fullName>
    </recommendedName>
</protein>
<feature type="region of interest" description="Disordered" evidence="1">
    <location>
        <begin position="579"/>
        <end position="611"/>
    </location>
</feature>
<dbReference type="InParanoid" id="A0A1E7FY20"/>
<evidence type="ECO:0000259" key="2">
    <source>
        <dbReference type="Pfam" id="PF20710"/>
    </source>
</evidence>
<organism evidence="3 4">
    <name type="scientific">Fragilariopsis cylindrus CCMP1102</name>
    <dbReference type="NCBI Taxonomy" id="635003"/>
    <lineage>
        <taxon>Eukaryota</taxon>
        <taxon>Sar</taxon>
        <taxon>Stramenopiles</taxon>
        <taxon>Ochrophyta</taxon>
        <taxon>Bacillariophyta</taxon>
        <taxon>Bacillariophyceae</taxon>
        <taxon>Bacillariophycidae</taxon>
        <taxon>Bacillariales</taxon>
        <taxon>Bacillariaceae</taxon>
        <taxon>Fragilariopsis</taxon>
    </lineage>
</organism>
<feature type="region of interest" description="Disordered" evidence="1">
    <location>
        <begin position="1"/>
        <end position="21"/>
    </location>
</feature>
<dbReference type="Pfam" id="PF20710">
    <property type="entry name" value="DUF6824"/>
    <property type="match status" value="1"/>
</dbReference>
<feature type="compositionally biased region" description="Polar residues" evidence="1">
    <location>
        <begin position="580"/>
        <end position="591"/>
    </location>
</feature>
<dbReference type="OrthoDB" id="52329at2759"/>
<dbReference type="AlphaFoldDB" id="A0A1E7FY20"/>
<feature type="compositionally biased region" description="Low complexity" evidence="1">
    <location>
        <begin position="36"/>
        <end position="55"/>
    </location>
</feature>
<dbReference type="InterPro" id="IPR036865">
    <property type="entry name" value="CRAL-TRIO_dom_sf"/>
</dbReference>
<evidence type="ECO:0000313" key="3">
    <source>
        <dbReference type="EMBL" id="OEU23040.1"/>
    </source>
</evidence>
<dbReference type="InterPro" id="IPR049227">
    <property type="entry name" value="DUF6824"/>
</dbReference>
<dbReference type="Proteomes" id="UP000095751">
    <property type="component" value="Unassembled WGS sequence"/>
</dbReference>